<keyword evidence="1" id="KW-0805">Transcription regulation</keyword>
<dbReference type="PANTHER" id="PTHR11019">
    <property type="entry name" value="HTH-TYPE TRANSCRIPTIONAL REGULATOR NIMR"/>
    <property type="match status" value="1"/>
</dbReference>
<dbReference type="EMBL" id="BMMQ01000001">
    <property type="protein sequence ID" value="GGO58757.1"/>
    <property type="molecule type" value="Genomic_DNA"/>
</dbReference>
<evidence type="ECO:0000313" key="6">
    <source>
        <dbReference type="Proteomes" id="UP000638043"/>
    </source>
</evidence>
<gene>
    <name evidence="5" type="ORF">GCM10010910_00070</name>
</gene>
<dbReference type="PANTHER" id="PTHR11019:SF199">
    <property type="entry name" value="HTH-TYPE TRANSCRIPTIONAL REGULATOR NIMR"/>
    <property type="match status" value="1"/>
</dbReference>
<dbReference type="PROSITE" id="PS01124">
    <property type="entry name" value="HTH_ARAC_FAMILY_2"/>
    <property type="match status" value="1"/>
</dbReference>
<dbReference type="SUPFAM" id="SSF51182">
    <property type="entry name" value="RmlC-like cupins"/>
    <property type="match status" value="1"/>
</dbReference>
<accession>A0ABQ2MWJ7</accession>
<dbReference type="InterPro" id="IPR009057">
    <property type="entry name" value="Homeodomain-like_sf"/>
</dbReference>
<comment type="caution">
    <text evidence="5">The sequence shown here is derived from an EMBL/GenBank/DDBJ whole genome shotgun (WGS) entry which is preliminary data.</text>
</comment>
<dbReference type="InterPro" id="IPR003313">
    <property type="entry name" value="AraC-bd"/>
</dbReference>
<evidence type="ECO:0000259" key="4">
    <source>
        <dbReference type="PROSITE" id="PS01124"/>
    </source>
</evidence>
<dbReference type="InterPro" id="IPR011051">
    <property type="entry name" value="RmlC_Cupin_sf"/>
</dbReference>
<evidence type="ECO:0000256" key="1">
    <source>
        <dbReference type="ARBA" id="ARBA00023015"/>
    </source>
</evidence>
<dbReference type="Pfam" id="PF02311">
    <property type="entry name" value="AraC_binding"/>
    <property type="match status" value="1"/>
</dbReference>
<dbReference type="Pfam" id="PF12833">
    <property type="entry name" value="HTH_18"/>
    <property type="match status" value="1"/>
</dbReference>
<keyword evidence="3" id="KW-0804">Transcription</keyword>
<dbReference type="InterPro" id="IPR018060">
    <property type="entry name" value="HTH_AraC"/>
</dbReference>
<dbReference type="SUPFAM" id="SSF46689">
    <property type="entry name" value="Homeodomain-like"/>
    <property type="match status" value="1"/>
</dbReference>
<protein>
    <submittedName>
        <fullName evidence="5">AraC family transcriptional regulator</fullName>
    </submittedName>
</protein>
<dbReference type="InterPro" id="IPR014710">
    <property type="entry name" value="RmlC-like_jellyroll"/>
</dbReference>
<proteinExistence type="predicted"/>
<dbReference type="Gene3D" id="2.60.120.10">
    <property type="entry name" value="Jelly Rolls"/>
    <property type="match status" value="1"/>
</dbReference>
<evidence type="ECO:0000313" key="5">
    <source>
        <dbReference type="EMBL" id="GGO58757.1"/>
    </source>
</evidence>
<organism evidence="5 6">
    <name type="scientific">Microbacterium nanhaiense</name>
    <dbReference type="NCBI Taxonomy" id="1301026"/>
    <lineage>
        <taxon>Bacteria</taxon>
        <taxon>Bacillati</taxon>
        <taxon>Actinomycetota</taxon>
        <taxon>Actinomycetes</taxon>
        <taxon>Micrococcales</taxon>
        <taxon>Microbacteriaceae</taxon>
        <taxon>Microbacterium</taxon>
    </lineage>
</organism>
<evidence type="ECO:0000256" key="3">
    <source>
        <dbReference type="ARBA" id="ARBA00023163"/>
    </source>
</evidence>
<reference evidence="6" key="1">
    <citation type="journal article" date="2019" name="Int. J. Syst. Evol. Microbiol.">
        <title>The Global Catalogue of Microorganisms (GCM) 10K type strain sequencing project: providing services to taxonomists for standard genome sequencing and annotation.</title>
        <authorList>
            <consortium name="The Broad Institute Genomics Platform"/>
            <consortium name="The Broad Institute Genome Sequencing Center for Infectious Disease"/>
            <person name="Wu L."/>
            <person name="Ma J."/>
        </authorList>
    </citation>
    <scope>NUCLEOTIDE SEQUENCE [LARGE SCALE GENOMIC DNA]</scope>
    <source>
        <strain evidence="6">CGMCC 4.7181</strain>
    </source>
</reference>
<name>A0ABQ2MWJ7_9MICO</name>
<sequence length="245" mass="26766">MVDSGAGSIPAVSIDERRHDDRAVLLWQARGSSTCVLAGETRRLIAGHALWIPAGTPHALDVAPDSVLIPLHLPARLAPHGPLTDVTWVAVDVELRTVILALLQVQTSIIRPDVDLERRLARMLPERAVPPTGLVMPVSTPAVEIAQRLRDEPSDGRSLAELASAHHVSARTVERAFLAETGLSPRAWRTQRRLEVAASLLARRAAPAFAAHRTGYASVSAFRRAFKRQYGIVPSEYARRHAMPR</sequence>
<dbReference type="Proteomes" id="UP000638043">
    <property type="component" value="Unassembled WGS sequence"/>
</dbReference>
<evidence type="ECO:0000256" key="2">
    <source>
        <dbReference type="ARBA" id="ARBA00023125"/>
    </source>
</evidence>
<keyword evidence="6" id="KW-1185">Reference proteome</keyword>
<feature type="domain" description="HTH araC/xylS-type" evidence="4">
    <location>
        <begin position="143"/>
        <end position="240"/>
    </location>
</feature>
<dbReference type="Gene3D" id="1.10.10.60">
    <property type="entry name" value="Homeodomain-like"/>
    <property type="match status" value="2"/>
</dbReference>
<dbReference type="SMART" id="SM00342">
    <property type="entry name" value="HTH_ARAC"/>
    <property type="match status" value="1"/>
</dbReference>
<keyword evidence="2" id="KW-0238">DNA-binding</keyword>